<name>A0A2R8AL81_9RHOB</name>
<evidence type="ECO:0000256" key="2">
    <source>
        <dbReference type="ARBA" id="ARBA00023054"/>
    </source>
</evidence>
<dbReference type="Gene3D" id="1.10.287.470">
    <property type="entry name" value="Helix hairpin bin"/>
    <property type="match status" value="1"/>
</dbReference>
<evidence type="ECO:0000313" key="7">
    <source>
        <dbReference type="Proteomes" id="UP000244911"/>
    </source>
</evidence>
<comment type="subcellular location">
    <subcellularLocation>
        <location evidence="1">Cell envelope</location>
    </subcellularLocation>
</comment>
<keyword evidence="4" id="KW-0472">Membrane</keyword>
<proteinExistence type="predicted"/>
<feature type="transmembrane region" description="Helical" evidence="4">
    <location>
        <begin position="12"/>
        <end position="29"/>
    </location>
</feature>
<dbReference type="InterPro" id="IPR058637">
    <property type="entry name" value="YknX-like_C"/>
</dbReference>
<dbReference type="Proteomes" id="UP000244911">
    <property type="component" value="Unassembled WGS sequence"/>
</dbReference>
<sequence length="409" mass="43584">MQKKAKLSRNVLIFAVVAFVGAAIIALLMPKPIPVDFGTVQRGPMEVTIVEEGRTSVRETYIVSTPVAGRLLRVRVHPGDEVASGETVVARMLPINPAILDSRTREQAAAAVEAASAAVQLAKANLDAALANEELANSEVERSRALYNSGIASKATLDRAESAWRASRASRATAEASILMREAELVNAKAILVGQEDLGSTGSVSGSSVQEIPLLSPIDGRILQVFQESETVLPAGAPIMEIGDVASDLEVTVNVISSDAVRVSVGDKVILRDWGQDNELSGVVMRVDPYGVTKASALGIEEQRVRVEIEIQSPPEDRAALGHGYRLEAAIVVWQSEDVLSVPTSALFRTNGDWSVFKLNQGVAELTSVDIANSNGVFTEVQQGLDEGDVVILYPSAIIENGSRVESRQ</sequence>
<evidence type="ECO:0000313" key="6">
    <source>
        <dbReference type="EMBL" id="SPF76792.1"/>
    </source>
</evidence>
<dbReference type="InterPro" id="IPR050465">
    <property type="entry name" value="UPF0194_transport"/>
</dbReference>
<evidence type="ECO:0000256" key="3">
    <source>
        <dbReference type="SAM" id="Coils"/>
    </source>
</evidence>
<keyword evidence="4" id="KW-0812">Transmembrane</keyword>
<dbReference type="EMBL" id="OMOI01000001">
    <property type="protein sequence ID" value="SPF76792.1"/>
    <property type="molecule type" value="Genomic_DNA"/>
</dbReference>
<dbReference type="OrthoDB" id="9791520at2"/>
<organism evidence="6 7">
    <name type="scientific">Aliiroseovarius pelagivivens</name>
    <dbReference type="NCBI Taxonomy" id="1639690"/>
    <lineage>
        <taxon>Bacteria</taxon>
        <taxon>Pseudomonadati</taxon>
        <taxon>Pseudomonadota</taxon>
        <taxon>Alphaproteobacteria</taxon>
        <taxon>Rhodobacterales</taxon>
        <taxon>Paracoccaceae</taxon>
        <taxon>Aliiroseovarius</taxon>
    </lineage>
</organism>
<dbReference type="Pfam" id="PF25989">
    <property type="entry name" value="YknX_C"/>
    <property type="match status" value="1"/>
</dbReference>
<dbReference type="AlphaFoldDB" id="A0A2R8AL81"/>
<evidence type="ECO:0000256" key="4">
    <source>
        <dbReference type="SAM" id="Phobius"/>
    </source>
</evidence>
<reference evidence="6 7" key="1">
    <citation type="submission" date="2018-03" db="EMBL/GenBank/DDBJ databases">
        <authorList>
            <person name="Keele B.F."/>
        </authorList>
    </citation>
    <scope>NUCLEOTIDE SEQUENCE [LARGE SCALE GENOMIC DNA]</scope>
    <source>
        <strain evidence="6 7">CECT 8811</strain>
    </source>
</reference>
<dbReference type="GO" id="GO:0030313">
    <property type="term" value="C:cell envelope"/>
    <property type="evidence" value="ECO:0007669"/>
    <property type="project" value="UniProtKB-SubCell"/>
</dbReference>
<dbReference type="RefSeq" id="WP_108856765.1">
    <property type="nucleotide sequence ID" value="NZ_OMOI01000001.1"/>
</dbReference>
<gene>
    <name evidence="6" type="primary">yknX</name>
    <name evidence="6" type="ORF">ALP8811_01806</name>
</gene>
<dbReference type="Gene3D" id="2.40.50.100">
    <property type="match status" value="1"/>
</dbReference>
<dbReference type="Gene3D" id="2.40.420.20">
    <property type="match status" value="1"/>
</dbReference>
<dbReference type="PANTHER" id="PTHR32347">
    <property type="entry name" value="EFFLUX SYSTEM COMPONENT YKNX-RELATED"/>
    <property type="match status" value="1"/>
</dbReference>
<keyword evidence="2 3" id="KW-0175">Coiled coil</keyword>
<evidence type="ECO:0000256" key="1">
    <source>
        <dbReference type="ARBA" id="ARBA00004196"/>
    </source>
</evidence>
<evidence type="ECO:0000259" key="5">
    <source>
        <dbReference type="Pfam" id="PF25989"/>
    </source>
</evidence>
<dbReference type="SUPFAM" id="SSF56954">
    <property type="entry name" value="Outer membrane efflux proteins (OEP)"/>
    <property type="match status" value="1"/>
</dbReference>
<keyword evidence="7" id="KW-1185">Reference proteome</keyword>
<feature type="coiled-coil region" evidence="3">
    <location>
        <begin position="112"/>
        <end position="141"/>
    </location>
</feature>
<keyword evidence="4" id="KW-1133">Transmembrane helix</keyword>
<dbReference type="PANTHER" id="PTHR32347:SF29">
    <property type="entry name" value="UPF0194 MEMBRANE PROTEIN YBHG"/>
    <property type="match status" value="1"/>
</dbReference>
<feature type="domain" description="YknX-like C-terminal permuted SH3-like" evidence="5">
    <location>
        <begin position="339"/>
        <end position="406"/>
    </location>
</feature>
<accession>A0A2R8AL81</accession>
<protein>
    <submittedName>
        <fullName evidence="6">Efflux system component YknX</fullName>
    </submittedName>
</protein>